<keyword evidence="3 7" id="KW-0694">RNA-binding</keyword>
<dbReference type="GO" id="GO:0042274">
    <property type="term" value="P:ribosomal small subunit biogenesis"/>
    <property type="evidence" value="ECO:0007669"/>
    <property type="project" value="TreeGrafter"/>
</dbReference>
<feature type="domain" description="Small ribosomal subunit protein uS4 N-terminal" evidence="9">
    <location>
        <begin position="3"/>
        <end position="99"/>
    </location>
</feature>
<dbReference type="GO" id="GO:0015935">
    <property type="term" value="C:small ribosomal subunit"/>
    <property type="evidence" value="ECO:0007669"/>
    <property type="project" value="InterPro"/>
</dbReference>
<evidence type="ECO:0000256" key="3">
    <source>
        <dbReference type="ARBA" id="ARBA00022884"/>
    </source>
</evidence>
<dbReference type="HAMAP" id="MF_01306_B">
    <property type="entry name" value="Ribosomal_uS4_B"/>
    <property type="match status" value="1"/>
</dbReference>
<organism evidence="10 11">
    <name type="scientific">Candidatus Kuenenbacteria bacterium RIFCSPHIGHO2_02_FULL_39_13</name>
    <dbReference type="NCBI Taxonomy" id="1798561"/>
    <lineage>
        <taxon>Bacteria</taxon>
        <taxon>Candidatus Kueneniibacteriota</taxon>
    </lineage>
</organism>
<keyword evidence="5 7" id="KW-0687">Ribonucleoprotein</keyword>
<evidence type="ECO:0000256" key="6">
    <source>
        <dbReference type="ARBA" id="ARBA00035254"/>
    </source>
</evidence>
<dbReference type="Gene3D" id="1.10.1050.10">
    <property type="entry name" value="Ribosomal Protein S4 Delta 41, Chain A, domain 1"/>
    <property type="match status" value="1"/>
</dbReference>
<name>A0A1F6FMD2_9BACT</name>
<comment type="subunit">
    <text evidence="7">Part of the 30S ribosomal subunit. Contacts protein S5. The interaction surface between S4 and S5 is involved in control of translational fidelity.</text>
</comment>
<evidence type="ECO:0000256" key="7">
    <source>
        <dbReference type="HAMAP-Rule" id="MF_01306"/>
    </source>
</evidence>
<keyword evidence="2 7" id="KW-0699">rRNA-binding</keyword>
<dbReference type="Gene3D" id="3.10.290.10">
    <property type="entry name" value="RNA-binding S4 domain"/>
    <property type="match status" value="1"/>
</dbReference>
<dbReference type="EMBL" id="MFMW01000024">
    <property type="protein sequence ID" value="OGG86996.1"/>
    <property type="molecule type" value="Genomic_DNA"/>
</dbReference>
<keyword evidence="4 7" id="KW-0689">Ribosomal protein</keyword>
<dbReference type="InterPro" id="IPR036986">
    <property type="entry name" value="S4_RNA-bd_sf"/>
</dbReference>
<dbReference type="PANTHER" id="PTHR11831:SF4">
    <property type="entry name" value="SMALL RIBOSOMAL SUBUNIT PROTEIN US4M"/>
    <property type="match status" value="1"/>
</dbReference>
<dbReference type="Proteomes" id="UP000179136">
    <property type="component" value="Unassembled WGS sequence"/>
</dbReference>
<comment type="similarity">
    <text evidence="1 7">Belongs to the universal ribosomal protein uS4 family.</text>
</comment>
<dbReference type="PANTHER" id="PTHR11831">
    <property type="entry name" value="30S 40S RIBOSOMAL PROTEIN"/>
    <property type="match status" value="1"/>
</dbReference>
<dbReference type="NCBIfam" id="NF003717">
    <property type="entry name" value="PRK05327.1"/>
    <property type="match status" value="1"/>
</dbReference>
<evidence type="ECO:0000256" key="1">
    <source>
        <dbReference type="ARBA" id="ARBA00007465"/>
    </source>
</evidence>
<comment type="caution">
    <text evidence="10">The sequence shown here is derived from an EMBL/GenBank/DDBJ whole genome shotgun (WGS) entry which is preliminary data.</text>
</comment>
<dbReference type="InterPro" id="IPR001912">
    <property type="entry name" value="Ribosomal_uS4_N"/>
</dbReference>
<dbReference type="SMART" id="SM01390">
    <property type="entry name" value="Ribosomal_S4"/>
    <property type="match status" value="1"/>
</dbReference>
<dbReference type="CDD" id="cd00165">
    <property type="entry name" value="S4"/>
    <property type="match status" value="1"/>
</dbReference>
<comment type="function">
    <text evidence="7">With S5 and S12 plays an important role in translational accuracy.</text>
</comment>
<accession>A0A1F6FMD2</accession>
<dbReference type="STRING" id="1798561.A3B87_03420"/>
<dbReference type="NCBIfam" id="TIGR01017">
    <property type="entry name" value="rpsD_bact"/>
    <property type="match status" value="1"/>
</dbReference>
<evidence type="ECO:0000256" key="4">
    <source>
        <dbReference type="ARBA" id="ARBA00022980"/>
    </source>
</evidence>
<dbReference type="InterPro" id="IPR022801">
    <property type="entry name" value="Ribosomal_uS4"/>
</dbReference>
<proteinExistence type="inferred from homology"/>
<dbReference type="AlphaFoldDB" id="A0A1F6FMD2"/>
<dbReference type="SMART" id="SM00363">
    <property type="entry name" value="S4"/>
    <property type="match status" value="1"/>
</dbReference>
<evidence type="ECO:0000256" key="5">
    <source>
        <dbReference type="ARBA" id="ARBA00023274"/>
    </source>
</evidence>
<dbReference type="Pfam" id="PF01479">
    <property type="entry name" value="S4"/>
    <property type="match status" value="1"/>
</dbReference>
<dbReference type="InterPro" id="IPR005709">
    <property type="entry name" value="Ribosomal_uS4_bac-type"/>
</dbReference>
<dbReference type="PROSITE" id="PS50889">
    <property type="entry name" value="S4"/>
    <property type="match status" value="1"/>
</dbReference>
<evidence type="ECO:0000313" key="10">
    <source>
        <dbReference type="EMBL" id="OGG86996.1"/>
    </source>
</evidence>
<gene>
    <name evidence="7" type="primary">rpsD</name>
    <name evidence="10" type="ORF">A3B87_03420</name>
</gene>
<dbReference type="Pfam" id="PF00163">
    <property type="entry name" value="Ribosomal_S4"/>
    <property type="match status" value="1"/>
</dbReference>
<evidence type="ECO:0000256" key="2">
    <source>
        <dbReference type="ARBA" id="ARBA00022730"/>
    </source>
</evidence>
<dbReference type="SUPFAM" id="SSF55174">
    <property type="entry name" value="Alpha-L RNA-binding motif"/>
    <property type="match status" value="1"/>
</dbReference>
<evidence type="ECO:0000313" key="11">
    <source>
        <dbReference type="Proteomes" id="UP000179136"/>
    </source>
</evidence>
<dbReference type="InterPro" id="IPR002942">
    <property type="entry name" value="S4_RNA-bd"/>
</dbReference>
<sequence>MGRDIGPKDKQSRRIGEKLFLKGARDLSAKSAIVKRAYPPGIHGPKSIGRKSTEYGRQLMAKQKIKKMYRLRERQFSNYYQAATKIKGDVSSNLLKLLENRFDNVVYRLGLADSRDQARQLVSHAHFMVNDKKVKIPSYQMKLQDKISIKKKSQDNAYFKEVLKQVSGKDVPSWLEFDQQSRVALVVDSPTVKDLNLGADITMTIEFYSR</sequence>
<evidence type="ECO:0000259" key="9">
    <source>
        <dbReference type="SMART" id="SM01390"/>
    </source>
</evidence>
<evidence type="ECO:0000259" key="8">
    <source>
        <dbReference type="SMART" id="SM00363"/>
    </source>
</evidence>
<protein>
    <recommendedName>
        <fullName evidence="6 7">Small ribosomal subunit protein uS4</fullName>
    </recommendedName>
</protein>
<dbReference type="GO" id="GO:0006412">
    <property type="term" value="P:translation"/>
    <property type="evidence" value="ECO:0007669"/>
    <property type="project" value="UniProtKB-UniRule"/>
</dbReference>
<comment type="function">
    <text evidence="7">One of the primary rRNA binding proteins, it binds directly to 16S rRNA where it nucleates assembly of the body of the 30S subunit.</text>
</comment>
<feature type="domain" description="RNA-binding S4" evidence="8">
    <location>
        <begin position="100"/>
        <end position="164"/>
    </location>
</feature>
<reference evidence="10 11" key="1">
    <citation type="journal article" date="2016" name="Nat. Commun.">
        <title>Thousands of microbial genomes shed light on interconnected biogeochemical processes in an aquifer system.</title>
        <authorList>
            <person name="Anantharaman K."/>
            <person name="Brown C.T."/>
            <person name="Hug L.A."/>
            <person name="Sharon I."/>
            <person name="Castelle C.J."/>
            <person name="Probst A.J."/>
            <person name="Thomas B.C."/>
            <person name="Singh A."/>
            <person name="Wilkins M.J."/>
            <person name="Karaoz U."/>
            <person name="Brodie E.L."/>
            <person name="Williams K.H."/>
            <person name="Hubbard S.S."/>
            <person name="Banfield J.F."/>
        </authorList>
    </citation>
    <scope>NUCLEOTIDE SEQUENCE [LARGE SCALE GENOMIC DNA]</scope>
</reference>
<dbReference type="GO" id="GO:0019843">
    <property type="term" value="F:rRNA binding"/>
    <property type="evidence" value="ECO:0007669"/>
    <property type="project" value="UniProtKB-UniRule"/>
</dbReference>
<dbReference type="GO" id="GO:0003735">
    <property type="term" value="F:structural constituent of ribosome"/>
    <property type="evidence" value="ECO:0007669"/>
    <property type="project" value="InterPro"/>
</dbReference>
<dbReference type="FunFam" id="3.10.290.10:FF:000001">
    <property type="entry name" value="30S ribosomal protein S4"/>
    <property type="match status" value="1"/>
</dbReference>